<evidence type="ECO:0000313" key="4">
    <source>
        <dbReference type="EMBL" id="MDT0417120.1"/>
    </source>
</evidence>
<dbReference type="InterPro" id="IPR051677">
    <property type="entry name" value="AfsR-DnrI-RedD_regulator"/>
</dbReference>
<dbReference type="GO" id="GO:0000160">
    <property type="term" value="P:phosphorelay signal transduction system"/>
    <property type="evidence" value="ECO:0007669"/>
    <property type="project" value="UniProtKB-KW"/>
</dbReference>
<dbReference type="Proteomes" id="UP001183607">
    <property type="component" value="Unassembled WGS sequence"/>
</dbReference>
<name>A0ABD5EA30_9ACTN</name>
<organism evidence="4 5">
    <name type="scientific">Streptomyces evansiae</name>
    <dbReference type="NCBI Taxonomy" id="3075535"/>
    <lineage>
        <taxon>Bacteria</taxon>
        <taxon>Bacillati</taxon>
        <taxon>Actinomycetota</taxon>
        <taxon>Actinomycetes</taxon>
        <taxon>Kitasatosporales</taxon>
        <taxon>Streptomycetaceae</taxon>
        <taxon>Streptomyces</taxon>
    </lineage>
</organism>
<dbReference type="SUPFAM" id="SSF46894">
    <property type="entry name" value="C-terminal effector domain of the bipartite response regulators"/>
    <property type="match status" value="1"/>
</dbReference>
<dbReference type="InterPro" id="IPR011990">
    <property type="entry name" value="TPR-like_helical_dom_sf"/>
</dbReference>
<dbReference type="InterPro" id="IPR016032">
    <property type="entry name" value="Sig_transdc_resp-reg_C-effctor"/>
</dbReference>
<dbReference type="Gene3D" id="1.25.40.10">
    <property type="entry name" value="Tetratricopeptide repeat domain"/>
    <property type="match status" value="2"/>
</dbReference>
<evidence type="ECO:0000256" key="2">
    <source>
        <dbReference type="SAM" id="MobiDB-lite"/>
    </source>
</evidence>
<dbReference type="InterPro" id="IPR005158">
    <property type="entry name" value="BTAD"/>
</dbReference>
<dbReference type="PANTHER" id="PTHR35807:SF2">
    <property type="entry name" value="TRANSCRIPTIONAL ACTIVATOR DOMAIN"/>
    <property type="match status" value="1"/>
</dbReference>
<feature type="region of interest" description="Disordered" evidence="2">
    <location>
        <begin position="1113"/>
        <end position="1139"/>
    </location>
</feature>
<comment type="caution">
    <text evidence="4">The sequence shown here is derived from an EMBL/GenBank/DDBJ whole genome shotgun (WGS) entry which is preliminary data.</text>
</comment>
<dbReference type="InterPro" id="IPR027417">
    <property type="entry name" value="P-loop_NTPase"/>
</dbReference>
<dbReference type="EMBL" id="JAVRER010000024">
    <property type="protein sequence ID" value="MDT0417120.1"/>
    <property type="molecule type" value="Genomic_DNA"/>
</dbReference>
<dbReference type="Pfam" id="PF03704">
    <property type="entry name" value="BTAD"/>
    <property type="match status" value="1"/>
</dbReference>
<proteinExistence type="predicted"/>
<dbReference type="SMART" id="SM01043">
    <property type="entry name" value="BTAD"/>
    <property type="match status" value="1"/>
</dbReference>
<dbReference type="InterPro" id="IPR036388">
    <property type="entry name" value="WH-like_DNA-bd_sf"/>
</dbReference>
<reference evidence="5" key="1">
    <citation type="submission" date="2023-07" db="EMBL/GenBank/DDBJ databases">
        <title>30 novel species of actinomycetes from the DSMZ collection.</title>
        <authorList>
            <person name="Nouioui I."/>
        </authorList>
    </citation>
    <scope>NUCLEOTIDE SEQUENCE [LARGE SCALE GENOMIC DNA]</scope>
    <source>
        <strain evidence="5">DSM 41982</strain>
    </source>
</reference>
<dbReference type="RefSeq" id="WP_311677177.1">
    <property type="nucleotide sequence ID" value="NZ_JAVRER010000024.1"/>
</dbReference>
<protein>
    <submittedName>
        <fullName evidence="4">AAA family ATPase</fullName>
    </submittedName>
</protein>
<feature type="domain" description="Bacterial transcriptional activator" evidence="3">
    <location>
        <begin position="121"/>
        <end position="258"/>
    </location>
</feature>
<evidence type="ECO:0000259" key="3">
    <source>
        <dbReference type="SMART" id="SM01043"/>
    </source>
</evidence>
<dbReference type="Gene3D" id="1.10.10.10">
    <property type="entry name" value="Winged helix-like DNA-binding domain superfamily/Winged helix DNA-binding domain"/>
    <property type="match status" value="1"/>
</dbReference>
<evidence type="ECO:0000256" key="1">
    <source>
        <dbReference type="ARBA" id="ARBA00023012"/>
    </source>
</evidence>
<dbReference type="PANTHER" id="PTHR35807">
    <property type="entry name" value="TRANSCRIPTIONAL REGULATOR REDD-RELATED"/>
    <property type="match status" value="1"/>
</dbReference>
<dbReference type="SUPFAM" id="SSF52540">
    <property type="entry name" value="P-loop containing nucleoside triphosphate hydrolases"/>
    <property type="match status" value="1"/>
</dbReference>
<dbReference type="SUPFAM" id="SSF48452">
    <property type="entry name" value="TPR-like"/>
    <property type="match status" value="3"/>
</dbReference>
<evidence type="ECO:0000313" key="5">
    <source>
        <dbReference type="Proteomes" id="UP001183607"/>
    </source>
</evidence>
<dbReference type="Pfam" id="PF13191">
    <property type="entry name" value="AAA_16"/>
    <property type="match status" value="1"/>
</dbReference>
<dbReference type="Gene3D" id="3.40.50.300">
    <property type="entry name" value="P-loop containing nucleotide triphosphate hydrolases"/>
    <property type="match status" value="1"/>
</dbReference>
<gene>
    <name evidence="4" type="ORF">RM574_16650</name>
</gene>
<dbReference type="InterPro" id="IPR041664">
    <property type="entry name" value="AAA_16"/>
</dbReference>
<keyword evidence="1" id="KW-0902">Two-component regulatory system</keyword>
<sequence length="1139" mass="121337">MKALSPDGSGIPAAPPLRVRLLGGFSVTRDGGAPSAQRWARPSARTLVKLLAVAPGHRLHREEVMSVCWPEADARAAAGSLRVALHAARHALEPELPPRAASSYLVADGALLSLAPGLVRVDADEAESAARAALRLGHMPELSAALGLFTGELLPEDRYAHWAATRRGQLALLRERLLLRLAEGHLDAGPERAAAFAQQVLAASPAEELAHRVLIDALLRQGLRRRAVHQYHVCREALDTELGVRPAPETERLHRAALAVAPAPLPTAPPLPAPVRGVRGALPLRGRAAALERLLAPQGPPVRLLTGEAGVGKTRLAGEVARRASEAGTAVLWGSGHDAEGHTPYGAFAEALDGWLAEHTAAERAGVGAEYPELASFLPSLGRAGEARGRSPEEERDRLFRASTMLLADLATRCPVLVVLDDLHAADTGSFQLLSHLARRSRDRGTALRFLVTYREEEVPEGDARRAAVTALLRQRLAVREEVARLGERDCLAVARDAVARDAVAGDGVAGDGVAGAPDGDWARRAWELSLGNPLFAVELARGLAEDPGGAGTGRAPEGVRELVAGRLARLDPDARRVVEALSVAGGEAALSELLDVAAHGLRPPLAGHSAAEALERAVAASIVEEREVVVAGRPEEGLAFRHPLVRLTCYERLSAARRRGLHAAFARAVAHRRPDAVDTLASHYTRADDPRAADYLCRAAERAAGLYANDTADRYYRDLVARLDVDAARARLAHAHVLRRMGDYERAVEVLRLALAEFERRGEHDDTVHTAALLAETLGKTSAPAAARRVLREHPVTPDTAPAPAASHHLARSLVLCVRGRYAAGAEATRQALAAARRVPGTAGEGLIARAYALRAANLGLAGRFDRAREAGDRALPPAEAYGDPTLLGSVLSTLRENARRAGRLHEALETGSRALALAEHSGDPTAAAFERANLAELRLLLGEPEPARALAEQAVTGAEPYDAWCFPYALTTLARVRAHLGGTAEATALLDRAEKVAAAHGDRQAEHEGRTARAELALHARRPEEALRALEGHRADAPVLAAWAELLCGRPADGLRLARAELTRARHTGERLAEIEARLALATCLSRLTRTTEGASELARAESQARTLPYPAGTRRATWARQLLPPPDEETAPPPPR</sequence>
<dbReference type="AlphaFoldDB" id="A0ABD5EA30"/>
<accession>A0ABD5EA30</accession>